<dbReference type="InterPro" id="IPR019734">
    <property type="entry name" value="TPR_rpt"/>
</dbReference>
<dbReference type="InterPro" id="IPR006597">
    <property type="entry name" value="Sel1-like"/>
</dbReference>
<evidence type="ECO:0000313" key="5">
    <source>
        <dbReference type="EMBL" id="PSR73754.1"/>
    </source>
</evidence>
<sequence length="937" mass="104550">MNRTTLQAWMHRDILDQNVAPEELSSTHVVESANEAARAYRQALSTLAQINAQSTLHSGEPSITYTHQGHTTSLWSTLLPNIQGQGPIASAMRIALKLRHQSWIPSFVTDFWGKELGGGKKKDEELRVKAVKVLDLLQHAAELGHSDAIYTLAHISLFPPNSYFPSDPSLSYHVFSEHATVTGNASSQALLGFFHGTGYNDVVPVDQAKAQLYLTFAGHSGHKGSQMAMGYRYWSGIGVIEDCMTALEWYEDAAEQAMAKYLSGPPGGRTLPLVPPRLSDLEGGIYGPGASVASTGWNAARPVIKTAYARAAGETWEDLLEYYMFNADRGEEDFAYRLGRIFYQGSIYHSLGGIASGGDGAAPIPRDFQRAGHYFLRIARQVWPKDPANPRQPHVSTKENGPAAVGHAAGAAGYLGRMFLRGEGVRQDAALAKMWFERGAEYGEKECHNGLGMIWRDGLVDGKKDMKKALLHFGAAASQDLAEALVHLGKYYYSRGELKAATAYFENAIRQGSPFEAYYYLANIQSRQIKTTGTPSEIAGSCAIAVSFYKLVAERGVWTENLLQEAEIAWNIGTDRGRELAMLYWWIAAERGFEIAQNNLAFVLDQDKSILRFTRFAPTSPSNDTARLALTQWTRSAAQRNTDALVKVGDYYYHGLGVGDEPENTRWEKAVGYYQSAADTHLSALAMWNLGWMYEHGLGVPQDFHLAKRHYDSALATNGEAYIPAMLSLVKLHAKSLWYTILGGSDTLNLWRYEEEHKPVYQTAPEQQKIEDGQEPEASTGQGNDDHYEDDDDGNWYIGKARENFNRRRHHQDTPEIGQDPDDPVQWARERRRAESEREGDFGPDDYFDGAMRGGYRGEEDVDEFAETMLLVVLCLTVSGLLYFRGRWVERLRREEQRRQQQQQQNGVAQGPQPQPPQGGLYPPPGDPARDNWAILR</sequence>
<organism evidence="5 6">
    <name type="scientific">Hermanssonia centrifuga</name>
    <dbReference type="NCBI Taxonomy" id="98765"/>
    <lineage>
        <taxon>Eukaryota</taxon>
        <taxon>Fungi</taxon>
        <taxon>Dikarya</taxon>
        <taxon>Basidiomycota</taxon>
        <taxon>Agaricomycotina</taxon>
        <taxon>Agaricomycetes</taxon>
        <taxon>Polyporales</taxon>
        <taxon>Meruliaceae</taxon>
        <taxon>Hermanssonia</taxon>
    </lineage>
</organism>
<keyword evidence="6" id="KW-1185">Reference proteome</keyword>
<feature type="region of interest" description="Disordered" evidence="3">
    <location>
        <begin position="807"/>
        <end position="849"/>
    </location>
</feature>
<keyword evidence="4" id="KW-1133">Transmembrane helix</keyword>
<feature type="compositionally biased region" description="Low complexity" evidence="3">
    <location>
        <begin position="900"/>
        <end position="912"/>
    </location>
</feature>
<dbReference type="EMBL" id="MLYV02001063">
    <property type="protein sequence ID" value="PSR73754.1"/>
    <property type="molecule type" value="Genomic_DNA"/>
</dbReference>
<feature type="compositionally biased region" description="Pro residues" evidence="3">
    <location>
        <begin position="913"/>
        <end position="927"/>
    </location>
</feature>
<dbReference type="InterPro" id="IPR011990">
    <property type="entry name" value="TPR-like_helical_dom_sf"/>
</dbReference>
<comment type="similarity">
    <text evidence="1">Belongs to the sel-1 family.</text>
</comment>
<gene>
    <name evidence="5" type="ORF">PHLCEN_2v10398</name>
</gene>
<evidence type="ECO:0000256" key="2">
    <source>
        <dbReference type="PROSITE-ProRule" id="PRU00339"/>
    </source>
</evidence>
<comment type="caution">
    <text evidence="5">The sequence shown here is derived from an EMBL/GenBank/DDBJ whole genome shotgun (WGS) entry which is preliminary data.</text>
</comment>
<keyword evidence="4" id="KW-0472">Membrane</keyword>
<feature type="region of interest" description="Disordered" evidence="3">
    <location>
        <begin position="895"/>
        <end position="937"/>
    </location>
</feature>
<dbReference type="SMART" id="SM00671">
    <property type="entry name" value="SEL1"/>
    <property type="match status" value="9"/>
</dbReference>
<dbReference type="OrthoDB" id="27934at2759"/>
<dbReference type="Gene3D" id="1.25.40.10">
    <property type="entry name" value="Tetratricopeptide repeat domain"/>
    <property type="match status" value="3"/>
</dbReference>
<dbReference type="PROSITE" id="PS50005">
    <property type="entry name" value="TPR"/>
    <property type="match status" value="1"/>
</dbReference>
<evidence type="ECO:0000256" key="4">
    <source>
        <dbReference type="SAM" id="Phobius"/>
    </source>
</evidence>
<dbReference type="Pfam" id="PF08238">
    <property type="entry name" value="Sel1"/>
    <property type="match status" value="8"/>
</dbReference>
<dbReference type="AlphaFoldDB" id="A0A2R6NN15"/>
<dbReference type="InterPro" id="IPR050767">
    <property type="entry name" value="Sel1_AlgK"/>
</dbReference>
<dbReference type="GO" id="GO:0036503">
    <property type="term" value="P:ERAD pathway"/>
    <property type="evidence" value="ECO:0007669"/>
    <property type="project" value="TreeGrafter"/>
</dbReference>
<evidence type="ECO:0000313" key="6">
    <source>
        <dbReference type="Proteomes" id="UP000186601"/>
    </source>
</evidence>
<name>A0A2R6NN15_9APHY</name>
<dbReference type="PANTHER" id="PTHR11102">
    <property type="entry name" value="SEL-1-LIKE PROTEIN"/>
    <property type="match status" value="1"/>
</dbReference>
<dbReference type="GO" id="GO:0005789">
    <property type="term" value="C:endoplasmic reticulum membrane"/>
    <property type="evidence" value="ECO:0007669"/>
    <property type="project" value="TreeGrafter"/>
</dbReference>
<keyword evidence="2" id="KW-0802">TPR repeat</keyword>
<keyword evidence="4" id="KW-0812">Transmembrane</keyword>
<dbReference type="Proteomes" id="UP000186601">
    <property type="component" value="Unassembled WGS sequence"/>
</dbReference>
<evidence type="ECO:0000256" key="3">
    <source>
        <dbReference type="SAM" id="MobiDB-lite"/>
    </source>
</evidence>
<evidence type="ECO:0000256" key="1">
    <source>
        <dbReference type="ARBA" id="ARBA00038101"/>
    </source>
</evidence>
<accession>A0A2R6NN15</accession>
<feature type="transmembrane region" description="Helical" evidence="4">
    <location>
        <begin position="865"/>
        <end position="884"/>
    </location>
</feature>
<feature type="repeat" description="TPR" evidence="2">
    <location>
        <begin position="482"/>
        <end position="515"/>
    </location>
</feature>
<proteinExistence type="inferred from homology"/>
<feature type="region of interest" description="Disordered" evidence="3">
    <location>
        <begin position="761"/>
        <end position="793"/>
    </location>
</feature>
<dbReference type="PANTHER" id="PTHR11102:SF147">
    <property type="entry name" value="SEL1L ADAPTOR SUBUNIT OF ERAD E3 UBIQUITIN LIGASE"/>
    <property type="match status" value="1"/>
</dbReference>
<dbReference type="STRING" id="98765.A0A2R6NN15"/>
<reference evidence="5 6" key="1">
    <citation type="submission" date="2018-02" db="EMBL/GenBank/DDBJ databases">
        <title>Genome sequence of the basidiomycete white-rot fungus Phlebia centrifuga.</title>
        <authorList>
            <person name="Granchi Z."/>
            <person name="Peng M."/>
            <person name="de Vries R.P."/>
            <person name="Hilden K."/>
            <person name="Makela M.R."/>
            <person name="Grigoriev I."/>
            <person name="Riley R."/>
        </authorList>
    </citation>
    <scope>NUCLEOTIDE SEQUENCE [LARGE SCALE GENOMIC DNA]</scope>
    <source>
        <strain evidence="5 6">FBCC195</strain>
    </source>
</reference>
<protein>
    <submittedName>
        <fullName evidence="5">Uncharacterized protein</fullName>
    </submittedName>
</protein>
<feature type="compositionally biased region" description="Basic and acidic residues" evidence="3">
    <location>
        <begin position="828"/>
        <end position="841"/>
    </location>
</feature>
<dbReference type="SUPFAM" id="SSF81901">
    <property type="entry name" value="HCP-like"/>
    <property type="match status" value="3"/>
</dbReference>